<reference evidence="2" key="2">
    <citation type="journal article" date="2018" name="Nat. Commun.">
        <title>Tailed giant Tupanvirus possesses the most complete translational apparatus of the known virosphere.</title>
        <authorList>
            <person name="Abrahao J."/>
            <person name="Silva L."/>
            <person name="Silva L.S."/>
            <person name="Khalil J.Y.B."/>
            <person name="Rodrigues R."/>
            <person name="Arantes T."/>
            <person name="Assis F."/>
            <person name="Boratto P."/>
            <person name="Andrade M."/>
            <person name="Kroon E.G."/>
            <person name="Ribeiro B."/>
            <person name="Bergier I."/>
            <person name="Seligmann H."/>
            <person name="Ghigo E."/>
            <person name="Colson P."/>
            <person name="Levasseur A."/>
            <person name="Kroemer G."/>
            <person name="Raoult D."/>
            <person name="La Scola B."/>
        </authorList>
    </citation>
    <scope>NUCLEOTIDE SEQUENCE [LARGE SCALE GENOMIC DNA]</scope>
    <source>
        <strain evidence="2">Soda lake</strain>
    </source>
</reference>
<proteinExistence type="predicted"/>
<dbReference type="InterPro" id="IPR032857">
    <property type="entry name" value="ALKBH4"/>
</dbReference>
<dbReference type="PANTHER" id="PTHR12463:SF1">
    <property type="entry name" value="2-OXOGLUTARATE AND FE-DEPENDENT OXYGENASE FAMILY PROTEIN"/>
    <property type="match status" value="1"/>
</dbReference>
<dbReference type="KEGG" id="vg:80519302"/>
<organism evidence="2">
    <name type="scientific">Tupanvirus soda lake</name>
    <dbReference type="NCBI Taxonomy" id="2126985"/>
    <lineage>
        <taxon>Viruses</taxon>
        <taxon>Varidnaviria</taxon>
        <taxon>Bamfordvirae</taxon>
        <taxon>Nucleocytoviricota</taxon>
        <taxon>Megaviricetes</taxon>
        <taxon>Imitervirales</taxon>
        <taxon>Mimiviridae</taxon>
        <taxon>Megamimivirinae</taxon>
        <taxon>Tupanvirus</taxon>
        <taxon>Tupanvirus salinum</taxon>
    </lineage>
</organism>
<dbReference type="InterPro" id="IPR005123">
    <property type="entry name" value="Oxoglu/Fe-dep_dioxygenase_dom"/>
</dbReference>
<dbReference type="GO" id="GO:0070988">
    <property type="term" value="P:demethylation"/>
    <property type="evidence" value="ECO:0007669"/>
    <property type="project" value="InterPro"/>
</dbReference>
<dbReference type="Gene3D" id="2.60.120.590">
    <property type="entry name" value="Alpha-ketoglutarate-dependent dioxygenase AlkB-like"/>
    <property type="match status" value="1"/>
</dbReference>
<dbReference type="InterPro" id="IPR037151">
    <property type="entry name" value="AlkB-like_sf"/>
</dbReference>
<dbReference type="PROSITE" id="PS51471">
    <property type="entry name" value="FE2OG_OXY"/>
    <property type="match status" value="1"/>
</dbReference>
<dbReference type="GeneID" id="80519302"/>
<dbReference type="EMBL" id="KY523104">
    <property type="protein sequence ID" value="QKU35855.1"/>
    <property type="molecule type" value="Genomic_DNA"/>
</dbReference>
<dbReference type="PANTHER" id="PTHR12463">
    <property type="entry name" value="OXYGENASE-RELATED"/>
    <property type="match status" value="1"/>
</dbReference>
<evidence type="ECO:0000259" key="1">
    <source>
        <dbReference type="PROSITE" id="PS51471"/>
    </source>
</evidence>
<accession>A0A6N1NNK3</accession>
<dbReference type="GO" id="GO:0032451">
    <property type="term" value="F:demethylase activity"/>
    <property type="evidence" value="ECO:0007669"/>
    <property type="project" value="TreeGrafter"/>
</dbReference>
<protein>
    <submittedName>
        <fullName evidence="2">2Og-Fe(II) oxygenase</fullName>
    </submittedName>
</protein>
<reference evidence="2" key="1">
    <citation type="submission" date="2017-01" db="EMBL/GenBank/DDBJ databases">
        <authorList>
            <person name="Assis F.L."/>
            <person name="Abrahao J.S."/>
            <person name="Silva L."/>
            <person name="Khalil J.B."/>
            <person name="Rodrigues R."/>
            <person name="Silva L.S."/>
            <person name="Arantes T."/>
            <person name="Boratto P."/>
            <person name="Andrade M."/>
            <person name="Kroon E.G."/>
            <person name="Ribeiro B."/>
            <person name="Bergier I."/>
            <person name="Seligmann H."/>
            <person name="Ghigo E."/>
            <person name="Colson P."/>
            <person name="Levasseur A."/>
            <person name="Raoult D."/>
            <person name="Scola B.L."/>
        </authorList>
    </citation>
    <scope>NUCLEOTIDE SEQUENCE</scope>
    <source>
        <strain evidence="2">Soda lake</strain>
    </source>
</reference>
<dbReference type="GO" id="GO:0016491">
    <property type="term" value="F:oxidoreductase activity"/>
    <property type="evidence" value="ECO:0007669"/>
    <property type="project" value="TreeGrafter"/>
</dbReference>
<name>A0A6N1NNK3_9VIRU</name>
<sequence>MAYRELISNIVDNLQNNNLKKVEENNKKYIEKVGYNILIEKINKMIDDKNPKIMANAFGIEGLWYIPNYLTQEEVNIIKEKIDNGSIKLNPISKSFKSRKVAHYGYYYSYDRTGLKIAPPIPDYLESLANADRINDKVGDKIIKNAKFDQVIINEYEPEQQIAYHTDHVKLFGPIVACITVGQTVPINFKLSDTIKTINIEEGSMYIMTGDARYKWQHGLKNNSDENRYSITYRTVNK</sequence>
<evidence type="ECO:0000313" key="2">
    <source>
        <dbReference type="EMBL" id="QKU35855.1"/>
    </source>
</evidence>
<dbReference type="Pfam" id="PF13532">
    <property type="entry name" value="2OG-FeII_Oxy_2"/>
    <property type="match status" value="1"/>
</dbReference>
<feature type="domain" description="Fe2OG dioxygenase" evidence="1">
    <location>
        <begin position="147"/>
        <end position="237"/>
    </location>
</feature>
<dbReference type="InterPro" id="IPR027450">
    <property type="entry name" value="AlkB-like"/>
</dbReference>
<dbReference type="SUPFAM" id="SSF51197">
    <property type="entry name" value="Clavaminate synthase-like"/>
    <property type="match status" value="1"/>
</dbReference>
<dbReference type="RefSeq" id="YP_010782538.1">
    <property type="nucleotide sequence ID" value="NC_075039.1"/>
</dbReference>